<dbReference type="EMBL" id="CAJVQB010071449">
    <property type="protein sequence ID" value="CAG8843160.1"/>
    <property type="molecule type" value="Genomic_DNA"/>
</dbReference>
<sequence length="55" mass="6333">NKALNVAAEAMTALANAMRRNSEESLIKIDFYHTNRTQDPVIWIEEFEQATKTNH</sequence>
<proteinExistence type="predicted"/>
<organism evidence="1 2">
    <name type="scientific">Gigaspora margarita</name>
    <dbReference type="NCBI Taxonomy" id="4874"/>
    <lineage>
        <taxon>Eukaryota</taxon>
        <taxon>Fungi</taxon>
        <taxon>Fungi incertae sedis</taxon>
        <taxon>Mucoromycota</taxon>
        <taxon>Glomeromycotina</taxon>
        <taxon>Glomeromycetes</taxon>
        <taxon>Diversisporales</taxon>
        <taxon>Gigasporaceae</taxon>
        <taxon>Gigaspora</taxon>
    </lineage>
</organism>
<comment type="caution">
    <text evidence="1">The sequence shown here is derived from an EMBL/GenBank/DDBJ whole genome shotgun (WGS) entry which is preliminary data.</text>
</comment>
<gene>
    <name evidence="1" type="ORF">GMARGA_LOCUS36392</name>
</gene>
<evidence type="ECO:0000313" key="2">
    <source>
        <dbReference type="Proteomes" id="UP000789901"/>
    </source>
</evidence>
<dbReference type="Proteomes" id="UP000789901">
    <property type="component" value="Unassembled WGS sequence"/>
</dbReference>
<evidence type="ECO:0000313" key="1">
    <source>
        <dbReference type="EMBL" id="CAG8843160.1"/>
    </source>
</evidence>
<name>A0ABN7WZ62_GIGMA</name>
<keyword evidence="2" id="KW-1185">Reference proteome</keyword>
<feature type="non-terminal residue" evidence="1">
    <location>
        <position position="55"/>
    </location>
</feature>
<accession>A0ABN7WZ62</accession>
<feature type="non-terminal residue" evidence="1">
    <location>
        <position position="1"/>
    </location>
</feature>
<protein>
    <submittedName>
        <fullName evidence="1">19126_t:CDS:1</fullName>
    </submittedName>
</protein>
<reference evidence="1 2" key="1">
    <citation type="submission" date="2021-06" db="EMBL/GenBank/DDBJ databases">
        <authorList>
            <person name="Kallberg Y."/>
            <person name="Tangrot J."/>
            <person name="Rosling A."/>
        </authorList>
    </citation>
    <scope>NUCLEOTIDE SEQUENCE [LARGE SCALE GENOMIC DNA]</scope>
    <source>
        <strain evidence="1 2">120-4 pot B 10/14</strain>
    </source>
</reference>